<dbReference type="EMBL" id="CP013970">
    <property type="protein sequence ID" value="AXF78329.1"/>
    <property type="molecule type" value="Genomic_DNA"/>
</dbReference>
<evidence type="ECO:0000313" key="1">
    <source>
        <dbReference type="EMBL" id="AXF78329.1"/>
    </source>
</evidence>
<dbReference type="Proteomes" id="UP000264980">
    <property type="component" value="Chromosome"/>
</dbReference>
<protein>
    <submittedName>
        <fullName evidence="1">Uncharacterized protein</fullName>
    </submittedName>
</protein>
<dbReference type="RefSeq" id="WP_233479236.1">
    <property type="nucleotide sequence ID" value="NZ_CP013970.1"/>
</dbReference>
<reference evidence="2" key="1">
    <citation type="submission" date="2016-01" db="EMBL/GenBank/DDBJ databases">
        <authorList>
            <person name="Shapiro L."/>
        </authorList>
    </citation>
    <scope>NUCLEOTIDE SEQUENCE [LARGE SCALE GENOMIC DNA]</scope>
    <source>
        <strain evidence="2">MDcuke</strain>
    </source>
</reference>
<name>A0A345CY12_9GAMM</name>
<gene>
    <name evidence="1" type="ORF">AV903_23715</name>
</gene>
<sequence length="106" mass="12264">MESAPRGYRHYCCRAAGWALGLCLTKAPADPVHRARHRLSKLPHSIRRWYVQHVDDLTHTKGATRAGAWLTDTFEQYVLPRIDNVNARYRLDVLPLAFVEFAQDYN</sequence>
<evidence type="ECO:0000313" key="2">
    <source>
        <dbReference type="Proteomes" id="UP000264980"/>
    </source>
</evidence>
<dbReference type="AlphaFoldDB" id="A0A345CY12"/>
<accession>A0A345CY12</accession>
<organism evidence="1 2">
    <name type="scientific">Erwinia tracheiphila</name>
    <dbReference type="NCBI Taxonomy" id="65700"/>
    <lineage>
        <taxon>Bacteria</taxon>
        <taxon>Pseudomonadati</taxon>
        <taxon>Pseudomonadota</taxon>
        <taxon>Gammaproteobacteria</taxon>
        <taxon>Enterobacterales</taxon>
        <taxon>Erwiniaceae</taxon>
        <taxon>Erwinia</taxon>
    </lineage>
</organism>
<proteinExistence type="predicted"/>